<dbReference type="PROSITE" id="PS00061">
    <property type="entry name" value="ADH_SHORT"/>
    <property type="match status" value="1"/>
</dbReference>
<dbReference type="SUPFAM" id="SSF51735">
    <property type="entry name" value="NAD(P)-binding Rossmann-fold domains"/>
    <property type="match status" value="1"/>
</dbReference>
<evidence type="ECO:0000259" key="4">
    <source>
        <dbReference type="SMART" id="SM00822"/>
    </source>
</evidence>
<dbReference type="Gene3D" id="3.40.50.720">
    <property type="entry name" value="NAD(P)-binding Rossmann-like Domain"/>
    <property type="match status" value="1"/>
</dbReference>
<gene>
    <name evidence="5" type="ordered locus">AMED_3859</name>
</gene>
<evidence type="ECO:0000313" key="5">
    <source>
        <dbReference type="EMBL" id="ADJ45638.1"/>
    </source>
</evidence>
<dbReference type="PANTHER" id="PTHR45024:SF2">
    <property type="entry name" value="SCP2 DOMAIN-CONTAINING PROTEIN"/>
    <property type="match status" value="1"/>
</dbReference>
<evidence type="ECO:0000256" key="3">
    <source>
        <dbReference type="RuleBase" id="RU000363"/>
    </source>
</evidence>
<dbReference type="PRINTS" id="PR00080">
    <property type="entry name" value="SDRFAMILY"/>
</dbReference>
<evidence type="ECO:0000313" key="6">
    <source>
        <dbReference type="Proteomes" id="UP000000328"/>
    </source>
</evidence>
<dbReference type="GeneID" id="92871600"/>
<dbReference type="PATRIC" id="fig|749927.5.peg.3989"/>
<dbReference type="SMART" id="SM00822">
    <property type="entry name" value="PKS_KR"/>
    <property type="match status" value="1"/>
</dbReference>
<dbReference type="InterPro" id="IPR020904">
    <property type="entry name" value="Sc_DH/Rdtase_CS"/>
</dbReference>
<dbReference type="Proteomes" id="UP000000328">
    <property type="component" value="Chromosome"/>
</dbReference>
<organism evidence="5 6">
    <name type="scientific">Amycolatopsis mediterranei (strain U-32)</name>
    <dbReference type="NCBI Taxonomy" id="749927"/>
    <lineage>
        <taxon>Bacteria</taxon>
        <taxon>Bacillati</taxon>
        <taxon>Actinomycetota</taxon>
        <taxon>Actinomycetes</taxon>
        <taxon>Pseudonocardiales</taxon>
        <taxon>Pseudonocardiaceae</taxon>
        <taxon>Amycolatopsis</taxon>
    </lineage>
</organism>
<dbReference type="GO" id="GO:0016491">
    <property type="term" value="F:oxidoreductase activity"/>
    <property type="evidence" value="ECO:0007669"/>
    <property type="project" value="UniProtKB-KW"/>
</dbReference>
<dbReference type="InterPro" id="IPR051687">
    <property type="entry name" value="Peroxisomal_Beta-Oxidation"/>
</dbReference>
<comment type="similarity">
    <text evidence="1 3">Belongs to the short-chain dehydrogenases/reductases (SDR) family.</text>
</comment>
<dbReference type="PRINTS" id="PR00081">
    <property type="entry name" value="GDHRDH"/>
</dbReference>
<evidence type="ECO:0000256" key="2">
    <source>
        <dbReference type="ARBA" id="ARBA00023002"/>
    </source>
</evidence>
<dbReference type="AlphaFoldDB" id="A0A0H3D697"/>
<dbReference type="OrthoDB" id="9808187at2"/>
<dbReference type="eggNOG" id="COG1028">
    <property type="taxonomic scope" value="Bacteria"/>
</dbReference>
<proteinExistence type="inferred from homology"/>
<dbReference type="InterPro" id="IPR036291">
    <property type="entry name" value="NAD(P)-bd_dom_sf"/>
</dbReference>
<accession>A0A0H3D697</accession>
<sequence length="305" mass="30995">MEQLVGILDGKVAIVTGGGRGLGRAHCLALAEAGATVVVNDLGSGLHGEQTGESPAEDVAQEIVKLGGTAVANHASVTDWAATEAMVADTVAEFGRLDVVVNNAGIVRDRMLFSMSEAEFDAVIAVHLKGTFALTRHACAYWRAAAKRGEPVAGRVINTTSGTGLFGNAGQANYGAAKAGIAGLTVITAIEMRRYGVTANAISPIAATRMTENLAVAGTGGDAHGFDPRDPANASGAVVYLASDAAGWLTGQVLRIDGATVNRLQGWTVVGSHPSASGQAITAEELAEALPQLYGAAPTGRPAVR</sequence>
<feature type="domain" description="Ketoreductase" evidence="4">
    <location>
        <begin position="11"/>
        <end position="208"/>
    </location>
</feature>
<dbReference type="PANTHER" id="PTHR45024">
    <property type="entry name" value="DEHYDROGENASES, SHORT CHAIN"/>
    <property type="match status" value="1"/>
</dbReference>
<name>A0A0H3D697_AMYMU</name>
<dbReference type="HOGENOM" id="CLU_010194_1_3_11"/>
<dbReference type="FunFam" id="3.40.50.720:FF:000084">
    <property type="entry name" value="Short-chain dehydrogenase reductase"/>
    <property type="match status" value="1"/>
</dbReference>
<reference evidence="5 6" key="1">
    <citation type="journal article" date="2010" name="Cell Res.">
        <title>Complete genome sequence of the rifamycin SV-producing Amycolatopsis mediterranei U32 revealed its genetic characteristics in phylogeny and metabolism.</title>
        <authorList>
            <person name="Zhao W."/>
            <person name="Zhong Y."/>
            <person name="Yuan H."/>
            <person name="Wang J."/>
            <person name="Zheng H."/>
            <person name="Wang Y."/>
            <person name="Cen X."/>
            <person name="Xu F."/>
            <person name="Bai J."/>
            <person name="Han X."/>
            <person name="Lu G."/>
            <person name="Zhu Y."/>
            <person name="Shao Z."/>
            <person name="Yan H."/>
            <person name="Li C."/>
            <person name="Peng N."/>
            <person name="Zhang Z."/>
            <person name="Zhang Y."/>
            <person name="Lin W."/>
            <person name="Fan Y."/>
            <person name="Qin Z."/>
            <person name="Hu Y."/>
            <person name="Zhu B."/>
            <person name="Wang S."/>
            <person name="Ding X."/>
            <person name="Zhao G.P."/>
        </authorList>
    </citation>
    <scope>NUCLEOTIDE SEQUENCE [LARGE SCALE GENOMIC DNA]</scope>
    <source>
        <strain evidence="6">U-32</strain>
    </source>
</reference>
<dbReference type="InterPro" id="IPR057326">
    <property type="entry name" value="KR_dom"/>
</dbReference>
<dbReference type="RefSeq" id="WP_013225710.1">
    <property type="nucleotide sequence ID" value="NC_014318.1"/>
</dbReference>
<keyword evidence="2" id="KW-0560">Oxidoreductase</keyword>
<evidence type="ECO:0000256" key="1">
    <source>
        <dbReference type="ARBA" id="ARBA00006484"/>
    </source>
</evidence>
<dbReference type="InterPro" id="IPR002347">
    <property type="entry name" value="SDR_fam"/>
</dbReference>
<protein>
    <submittedName>
        <fullName evidence="5">Short-chain dehydrogenase</fullName>
    </submittedName>
</protein>
<dbReference type="EMBL" id="CP002000">
    <property type="protein sequence ID" value="ADJ45638.1"/>
    <property type="molecule type" value="Genomic_DNA"/>
</dbReference>
<dbReference type="Pfam" id="PF00106">
    <property type="entry name" value="adh_short"/>
    <property type="match status" value="1"/>
</dbReference>
<dbReference type="KEGG" id="amd:AMED_3859"/>